<dbReference type="AlphaFoldDB" id="B8HVA1"/>
<keyword evidence="1" id="KW-0472">Membrane</keyword>
<keyword evidence="1" id="KW-1133">Transmembrane helix</keyword>
<sequence>MPSRQVCNDVAAIVTAMTDAEKLFIQDTLEAVLTDPGIGQVILCVSEGNNWIDGVISKFISDPRLEVLRLPLSSPGAIRNQALIKVKMPWVAYCDGDDIWCNGKTLIQRSYASITQSDFVGVDHYLVSEDGKIRALSAARYLPMPSSWMVRTDIMKQFPFNELLYQGEDGEWWIRTNGSVIKTRCPKMLIQYRLRRNSLSTTTPSKQRKLKIVTLAARPGLGVIIYVLSWCVWWLSRSNKYCWHKNWNLHPTKLEHVNISSSQSDLKS</sequence>
<dbReference type="STRING" id="395961.Cyan7425_2192"/>
<dbReference type="HOGENOM" id="CLU_1037152_0_0_3"/>
<dbReference type="InterPro" id="IPR029044">
    <property type="entry name" value="Nucleotide-diphossugar_trans"/>
</dbReference>
<protein>
    <recommendedName>
        <fullName evidence="3">Glycosyl transferase family 2</fullName>
    </recommendedName>
</protein>
<evidence type="ECO:0000256" key="1">
    <source>
        <dbReference type="SAM" id="Phobius"/>
    </source>
</evidence>
<gene>
    <name evidence="2" type="ordered locus">Cyan7425_2192</name>
</gene>
<reference evidence="2" key="1">
    <citation type="submission" date="2009-01" db="EMBL/GenBank/DDBJ databases">
        <title>Complete sequence of chromosome Cyanothece sp. PCC 7425.</title>
        <authorList>
            <consortium name="US DOE Joint Genome Institute"/>
            <person name="Lucas S."/>
            <person name="Copeland A."/>
            <person name="Lapidus A."/>
            <person name="Glavina del Rio T."/>
            <person name="Dalin E."/>
            <person name="Tice H."/>
            <person name="Bruce D."/>
            <person name="Goodwin L."/>
            <person name="Pitluck S."/>
            <person name="Sims D."/>
            <person name="Meineke L."/>
            <person name="Brettin T."/>
            <person name="Detter J.C."/>
            <person name="Han C."/>
            <person name="Larimer F."/>
            <person name="Land M."/>
            <person name="Hauser L."/>
            <person name="Kyrpides N."/>
            <person name="Ovchinnikova G."/>
            <person name="Liberton M."/>
            <person name="Stoeckel J."/>
            <person name="Banerjee A."/>
            <person name="Singh A."/>
            <person name="Page L."/>
            <person name="Sato H."/>
            <person name="Zhao L."/>
            <person name="Sherman L."/>
            <person name="Pakrasi H."/>
            <person name="Richardson P."/>
        </authorList>
    </citation>
    <scope>NUCLEOTIDE SEQUENCE</scope>
    <source>
        <strain evidence="2">PCC 7425</strain>
    </source>
</reference>
<dbReference type="eggNOG" id="COG0463">
    <property type="taxonomic scope" value="Bacteria"/>
</dbReference>
<dbReference type="KEGG" id="cyn:Cyan7425_2192"/>
<evidence type="ECO:0008006" key="3">
    <source>
        <dbReference type="Google" id="ProtNLM"/>
    </source>
</evidence>
<organism evidence="2">
    <name type="scientific">Cyanothece sp. (strain PCC 7425 / ATCC 29141)</name>
    <dbReference type="NCBI Taxonomy" id="395961"/>
    <lineage>
        <taxon>Bacteria</taxon>
        <taxon>Bacillati</taxon>
        <taxon>Cyanobacteriota</taxon>
        <taxon>Cyanophyceae</taxon>
        <taxon>Gomontiellales</taxon>
        <taxon>Cyanothecaceae</taxon>
        <taxon>Cyanothece</taxon>
    </lineage>
</organism>
<dbReference type="Gene3D" id="3.90.550.10">
    <property type="entry name" value="Spore Coat Polysaccharide Biosynthesis Protein SpsA, Chain A"/>
    <property type="match status" value="1"/>
</dbReference>
<accession>B8HVA1</accession>
<proteinExistence type="predicted"/>
<dbReference type="SUPFAM" id="SSF53448">
    <property type="entry name" value="Nucleotide-diphospho-sugar transferases"/>
    <property type="match status" value="1"/>
</dbReference>
<dbReference type="EMBL" id="CP001344">
    <property type="protein sequence ID" value="ACL44553.1"/>
    <property type="molecule type" value="Genomic_DNA"/>
</dbReference>
<name>B8HVA1_CYAP4</name>
<feature type="transmembrane region" description="Helical" evidence="1">
    <location>
        <begin position="215"/>
        <end position="235"/>
    </location>
</feature>
<keyword evidence="1" id="KW-0812">Transmembrane</keyword>
<evidence type="ECO:0000313" key="2">
    <source>
        <dbReference type="EMBL" id="ACL44553.1"/>
    </source>
</evidence>